<keyword evidence="4" id="KW-0677">Repeat</keyword>
<evidence type="ECO:0000256" key="6">
    <source>
        <dbReference type="ARBA" id="ARBA00023180"/>
    </source>
</evidence>
<evidence type="ECO:0000313" key="7">
    <source>
        <dbReference type="EMBL" id="WMV55607.1"/>
    </source>
</evidence>
<keyword evidence="6" id="KW-0325">Glycoprotein</keyword>
<keyword evidence="8" id="KW-1185">Reference proteome</keyword>
<dbReference type="EMBL" id="CP133622">
    <property type="protein sequence ID" value="WMV55607.1"/>
    <property type="molecule type" value="Genomic_DNA"/>
</dbReference>
<protein>
    <recommendedName>
        <fullName evidence="9">Non-specific serine/threonine protein kinase</fullName>
    </recommendedName>
</protein>
<dbReference type="InterPro" id="IPR032675">
    <property type="entry name" value="LRR_dom_sf"/>
</dbReference>
<keyword evidence="3" id="KW-0732">Signal</keyword>
<proteinExistence type="predicted"/>
<evidence type="ECO:0008006" key="9">
    <source>
        <dbReference type="Google" id="ProtNLM"/>
    </source>
</evidence>
<sequence length="106" mass="12203">MTLTDRIPQDFGNVIFLHSLALGSNNFLGNLPQQMASLHCLKFLNLKFQQIHGEVPSWFRFLFQIQFLNIMNNSFTGSLPPSLSNASRLETSEIYVNLLQEIFRNK</sequence>
<evidence type="ECO:0000256" key="3">
    <source>
        <dbReference type="ARBA" id="ARBA00022729"/>
    </source>
</evidence>
<dbReference type="Proteomes" id="UP001234989">
    <property type="component" value="Chromosome 11"/>
</dbReference>
<keyword evidence="2" id="KW-0433">Leucine-rich repeat</keyword>
<evidence type="ECO:0000313" key="8">
    <source>
        <dbReference type="Proteomes" id="UP001234989"/>
    </source>
</evidence>
<evidence type="ECO:0000256" key="1">
    <source>
        <dbReference type="ARBA" id="ARBA00004370"/>
    </source>
</evidence>
<dbReference type="PANTHER" id="PTHR48060">
    <property type="entry name" value="DNA DAMAGE-REPAIR/TOLERATION PROTEIN DRT100"/>
    <property type="match status" value="1"/>
</dbReference>
<dbReference type="PANTHER" id="PTHR48060:SF21">
    <property type="entry name" value="L DOMAIN-LIKE PROTEIN"/>
    <property type="match status" value="1"/>
</dbReference>
<reference evidence="7" key="1">
    <citation type="submission" date="2023-08" db="EMBL/GenBank/DDBJ databases">
        <title>A de novo genome assembly of Solanum verrucosum Schlechtendal, a Mexican diploid species geographically isolated from the other diploid A-genome species in potato relatives.</title>
        <authorList>
            <person name="Hosaka K."/>
        </authorList>
    </citation>
    <scope>NUCLEOTIDE SEQUENCE</scope>
    <source>
        <tissue evidence="7">Young leaves</tissue>
    </source>
</reference>
<organism evidence="7 8">
    <name type="scientific">Solanum verrucosum</name>
    <dbReference type="NCBI Taxonomy" id="315347"/>
    <lineage>
        <taxon>Eukaryota</taxon>
        <taxon>Viridiplantae</taxon>
        <taxon>Streptophyta</taxon>
        <taxon>Embryophyta</taxon>
        <taxon>Tracheophyta</taxon>
        <taxon>Spermatophyta</taxon>
        <taxon>Magnoliopsida</taxon>
        <taxon>eudicotyledons</taxon>
        <taxon>Gunneridae</taxon>
        <taxon>Pentapetalae</taxon>
        <taxon>asterids</taxon>
        <taxon>lamiids</taxon>
        <taxon>Solanales</taxon>
        <taxon>Solanaceae</taxon>
        <taxon>Solanoideae</taxon>
        <taxon>Solaneae</taxon>
        <taxon>Solanum</taxon>
    </lineage>
</organism>
<dbReference type="InterPro" id="IPR053211">
    <property type="entry name" value="DNA_repair-toleration"/>
</dbReference>
<dbReference type="SUPFAM" id="SSF52058">
    <property type="entry name" value="L domain-like"/>
    <property type="match status" value="1"/>
</dbReference>
<name>A0AAF0ZX14_SOLVR</name>
<comment type="subcellular location">
    <subcellularLocation>
        <location evidence="1">Membrane</location>
    </subcellularLocation>
</comment>
<dbReference type="Gene3D" id="3.80.10.10">
    <property type="entry name" value="Ribonuclease Inhibitor"/>
    <property type="match status" value="1"/>
</dbReference>
<gene>
    <name evidence="7" type="ORF">MTR67_048992</name>
</gene>
<dbReference type="GO" id="GO:0016020">
    <property type="term" value="C:membrane"/>
    <property type="evidence" value="ECO:0007669"/>
    <property type="project" value="UniProtKB-SubCell"/>
</dbReference>
<keyword evidence="5" id="KW-0472">Membrane</keyword>
<dbReference type="Pfam" id="PF00560">
    <property type="entry name" value="LRR_1"/>
    <property type="match status" value="1"/>
</dbReference>
<dbReference type="FunFam" id="3.80.10.10:FF:000041">
    <property type="entry name" value="LRR receptor-like serine/threonine-protein kinase ERECTA"/>
    <property type="match status" value="1"/>
</dbReference>
<dbReference type="InterPro" id="IPR001611">
    <property type="entry name" value="Leu-rich_rpt"/>
</dbReference>
<accession>A0AAF0ZX14</accession>
<evidence type="ECO:0000256" key="5">
    <source>
        <dbReference type="ARBA" id="ARBA00023136"/>
    </source>
</evidence>
<dbReference type="AlphaFoldDB" id="A0AAF0ZX14"/>
<evidence type="ECO:0000256" key="2">
    <source>
        <dbReference type="ARBA" id="ARBA00022614"/>
    </source>
</evidence>
<evidence type="ECO:0000256" key="4">
    <source>
        <dbReference type="ARBA" id="ARBA00022737"/>
    </source>
</evidence>